<dbReference type="Proteomes" id="UP001254832">
    <property type="component" value="Unassembled WGS sequence"/>
</dbReference>
<dbReference type="SUPFAM" id="SSF49785">
    <property type="entry name" value="Galactose-binding domain-like"/>
    <property type="match status" value="2"/>
</dbReference>
<dbReference type="InterPro" id="IPR000421">
    <property type="entry name" value="FA58C"/>
</dbReference>
<accession>A0AAP5LLY9</accession>
<evidence type="ECO:0000256" key="4">
    <source>
        <dbReference type="ARBA" id="ARBA00022801"/>
    </source>
</evidence>
<dbReference type="GO" id="GO:0009341">
    <property type="term" value="C:beta-galactosidase complex"/>
    <property type="evidence" value="ECO:0007669"/>
    <property type="project" value="TreeGrafter"/>
</dbReference>
<dbReference type="GO" id="GO:0005990">
    <property type="term" value="P:lactose catabolic process"/>
    <property type="evidence" value="ECO:0007669"/>
    <property type="project" value="TreeGrafter"/>
</dbReference>
<evidence type="ECO:0000256" key="3">
    <source>
        <dbReference type="ARBA" id="ARBA00012756"/>
    </source>
</evidence>
<proteinExistence type="inferred from homology"/>
<evidence type="ECO:0000313" key="8">
    <source>
        <dbReference type="Proteomes" id="UP001254832"/>
    </source>
</evidence>
<dbReference type="InterPro" id="IPR050347">
    <property type="entry name" value="Bact_Beta-galactosidase"/>
</dbReference>
<comment type="caution">
    <text evidence="7">The sequence shown here is derived from an EMBL/GenBank/DDBJ whole genome shotgun (WGS) entry which is preliminary data.</text>
</comment>
<dbReference type="Gene3D" id="3.20.20.80">
    <property type="entry name" value="Glycosidases"/>
    <property type="match status" value="1"/>
</dbReference>
<comment type="catalytic activity">
    <reaction evidence="1">
        <text>Hydrolysis of terminal non-reducing beta-D-galactose residues in beta-D-galactosides.</text>
        <dbReference type="EC" id="3.2.1.23"/>
    </reaction>
</comment>
<evidence type="ECO:0000256" key="2">
    <source>
        <dbReference type="ARBA" id="ARBA00007401"/>
    </source>
</evidence>
<dbReference type="InterPro" id="IPR006104">
    <property type="entry name" value="Glyco_hydro_2_N"/>
</dbReference>
<dbReference type="InterPro" id="IPR006103">
    <property type="entry name" value="Glyco_hydro_2_cat"/>
</dbReference>
<dbReference type="InterPro" id="IPR008979">
    <property type="entry name" value="Galactose-bd-like_sf"/>
</dbReference>
<evidence type="ECO:0000259" key="6">
    <source>
        <dbReference type="PROSITE" id="PS50022"/>
    </source>
</evidence>
<sequence>MSEQHKDKRILQLAGAWRYALDPEDIGESEQWYDSFVPGSGETVSLPGTLTINGIGEAEKWGDTMDRESIRSLRQRYRYIGAAWYETEIDIPADCIDRRFFIFLERVMFQSTLWVNGELAGQQDSLSAPHEYDVSMLIQPGTVNRFTLRIDNRDVQNLGTHSSAYTEETQTIWNGVVGRIELHVLEPYWINNVHIYPRPDLRSVIVKGSCHNATDAEVQFQLNLRASIKQGAAPHVGEERKEQLNIPASSAQNFEYEYPMGEDPLLWDEFTPNLYEMKVEGTILLDEHNPVRIVDHQTFGLRYFNREGRILKMNGRVVFLRGTLECCIFPHTGHPPMDIGSWQKIFQTAKEYGLNHIRFHSWCPPEVAFEAADQLGIYLQIESPMWMDTWNMAVGTHPEHYTYLPQEARRIVEVYGNHPSFCIYSNGNELNGDFELLHQMVEELKVNDDRRLYTLTTNWDRPLDPADDLFIAQSVDGIGVRGQYFPEKLAWSTDLDFREAVAARSVPVISHEVGQYAVYPDVQEIPKYTGALRPVNLEAIQADMETRGIAEDIRSFVHGTGMFALQLYRDEIEAALRTPYLGGFQLLDLHDFPGQSTATVGILNAFWESKGLTEPHQFREFCAPTVLLLRMPKRIYTETEPFHAEIHISHFAATDIPPSSIQWVIRSGDGHILDQDSLQTDIISNGSGQSLGSIVSLAPQYIKKSDRLTISLEILGSDVRNEWPFWVYESPEKHREFPQSVIVKRSLDEEMEQHLTAGGHVLFLAQKEKLQHANPGKFYPVFWSPAHFATEAPCGIIAHTDHPALNGLPTREYAEHPWQDLLDQSVSLVVNEGIPFNPIVQVIPNFYHNRKLMNLAEYHVGQGKVLICGINIEDELQHRPVAAQLRRSLINYVSGESFEPTVGIELHQLRQLLAENEQSADAATDSMILDDELAHMKVASSDSEGDRHEAMYGNDGNSQTYWQAEDDAPGHWWQVDLLHEHSITRTKVEFHQEGNFLYVIQISSDGQQWSVVSNQTGQTSTAMTRVDRFEAKGRYVRIVYNGLPGGVRAGHRAFEVYGR</sequence>
<name>A0AAP5LLY9_PAEAM</name>
<comment type="similarity">
    <text evidence="2">Belongs to the glycosyl hydrolase 2 family.</text>
</comment>
<dbReference type="Pfam" id="PF02837">
    <property type="entry name" value="Glyco_hydro_2_N"/>
    <property type="match status" value="1"/>
</dbReference>
<organism evidence="7 8">
    <name type="scientific">Paenibacillus amylolyticus</name>
    <dbReference type="NCBI Taxonomy" id="1451"/>
    <lineage>
        <taxon>Bacteria</taxon>
        <taxon>Bacillati</taxon>
        <taxon>Bacillota</taxon>
        <taxon>Bacilli</taxon>
        <taxon>Bacillales</taxon>
        <taxon>Paenibacillaceae</taxon>
        <taxon>Paenibacillus</taxon>
    </lineage>
</organism>
<evidence type="ECO:0000256" key="5">
    <source>
        <dbReference type="ARBA" id="ARBA00023295"/>
    </source>
</evidence>
<keyword evidence="5" id="KW-0326">Glycosidase</keyword>
<dbReference type="Gene3D" id="2.60.40.10">
    <property type="entry name" value="Immunoglobulins"/>
    <property type="match status" value="1"/>
</dbReference>
<dbReference type="EMBL" id="JAVDTR010000001">
    <property type="protein sequence ID" value="MDR6721818.1"/>
    <property type="molecule type" value="Genomic_DNA"/>
</dbReference>
<dbReference type="InterPro" id="IPR017853">
    <property type="entry name" value="GH"/>
</dbReference>
<dbReference type="Pfam" id="PF02836">
    <property type="entry name" value="Glyco_hydro_2_C"/>
    <property type="match status" value="1"/>
</dbReference>
<keyword evidence="4" id="KW-0378">Hydrolase</keyword>
<dbReference type="Gene3D" id="2.60.120.260">
    <property type="entry name" value="Galactose-binding domain-like"/>
    <property type="match status" value="2"/>
</dbReference>
<feature type="domain" description="F5/8 type C" evidence="6">
    <location>
        <begin position="922"/>
        <end position="1059"/>
    </location>
</feature>
<dbReference type="RefSeq" id="WP_310136001.1">
    <property type="nucleotide sequence ID" value="NZ_JAVDTR010000001.1"/>
</dbReference>
<dbReference type="GO" id="GO:0004565">
    <property type="term" value="F:beta-galactosidase activity"/>
    <property type="evidence" value="ECO:0007669"/>
    <property type="project" value="UniProtKB-EC"/>
</dbReference>
<evidence type="ECO:0000256" key="1">
    <source>
        <dbReference type="ARBA" id="ARBA00001412"/>
    </source>
</evidence>
<evidence type="ECO:0000313" key="7">
    <source>
        <dbReference type="EMBL" id="MDR6721818.1"/>
    </source>
</evidence>
<reference evidence="7" key="1">
    <citation type="submission" date="2023-07" db="EMBL/GenBank/DDBJ databases">
        <title>Sorghum-associated microbial communities from plants grown in Nebraska, USA.</title>
        <authorList>
            <person name="Schachtman D."/>
        </authorList>
    </citation>
    <scope>NUCLEOTIDE SEQUENCE</scope>
    <source>
        <strain evidence="7">BE80</strain>
    </source>
</reference>
<dbReference type="InterPro" id="IPR013783">
    <property type="entry name" value="Ig-like_fold"/>
</dbReference>
<gene>
    <name evidence="7" type="ORF">J2W91_000266</name>
</gene>
<dbReference type="AlphaFoldDB" id="A0AAP5LLY9"/>
<dbReference type="PROSITE" id="PS50022">
    <property type="entry name" value="FA58C_3"/>
    <property type="match status" value="1"/>
</dbReference>
<dbReference type="Pfam" id="PF22633">
    <property type="entry name" value="F5_F8_type_C_2"/>
    <property type="match status" value="1"/>
</dbReference>
<dbReference type="EC" id="3.2.1.23" evidence="3"/>
<dbReference type="PANTHER" id="PTHR46323:SF2">
    <property type="entry name" value="BETA-GALACTOSIDASE"/>
    <property type="match status" value="1"/>
</dbReference>
<dbReference type="SUPFAM" id="SSF51445">
    <property type="entry name" value="(Trans)glycosidases"/>
    <property type="match status" value="1"/>
</dbReference>
<dbReference type="PANTHER" id="PTHR46323">
    <property type="entry name" value="BETA-GALACTOSIDASE"/>
    <property type="match status" value="1"/>
</dbReference>
<protein>
    <recommendedName>
        <fullName evidence="3">beta-galactosidase</fullName>
        <ecNumber evidence="3">3.2.1.23</ecNumber>
    </recommendedName>
</protein>